<organism evidence="1 3">
    <name type="scientific">Escherichia coli</name>
    <dbReference type="NCBI Taxonomy" id="562"/>
    <lineage>
        <taxon>Bacteria</taxon>
        <taxon>Pseudomonadati</taxon>
        <taxon>Pseudomonadota</taxon>
        <taxon>Gammaproteobacteria</taxon>
        <taxon>Enterobacterales</taxon>
        <taxon>Enterobacteriaceae</taxon>
        <taxon>Escherichia</taxon>
    </lineage>
</organism>
<geneLocation type="plasmid" evidence="2">
    <name>1</name>
</geneLocation>
<dbReference type="EMBL" id="JAAJRI010000014">
    <property type="protein sequence ID" value="NGE89969.1"/>
    <property type="molecule type" value="Genomic_DNA"/>
</dbReference>
<dbReference type="Proteomes" id="UP000472856">
    <property type="component" value="Unassembled WGS sequence"/>
</dbReference>
<protein>
    <submittedName>
        <fullName evidence="1">Uncharacterized protein</fullName>
    </submittedName>
</protein>
<gene>
    <name evidence="1" type="ORF">G5603_17545</name>
    <name evidence="2" type="ORF">SAMEA4370386_00080</name>
</gene>
<reference evidence="1 3" key="2">
    <citation type="submission" date="2020-02" db="EMBL/GenBank/DDBJ databases">
        <title>WGS of Carbapenem-Resistant Enterobacteriaceae.</title>
        <authorList>
            <person name="Tokajian S."/>
            <person name="El Chaar M."/>
            <person name="El Khoury M."/>
        </authorList>
    </citation>
    <scope>NUCLEOTIDE SEQUENCE [LARGE SCALE GENOMIC DNA]</scope>
    <source>
        <strain evidence="1 3">ECM_75</strain>
    </source>
</reference>
<sequence length="158" mass="18966">MNTALSIIDDTNSNTAIDYRQEMNVIHEIVAECEKEIAFMYQVHDFVYGDERHNMINRLLQLNHRPDEERSRLNRAWLDKVDLEWVKQNIWAEYWRKVTDMTNVLLIMPASRRDEWREQFIEGKQEVIKTDRTGYQMKVKEFVGVPEFKVDTNIPTMV</sequence>
<evidence type="ECO:0000313" key="3">
    <source>
        <dbReference type="Proteomes" id="UP000472856"/>
    </source>
</evidence>
<accession>A0A383GU72</accession>
<reference evidence="2" key="1">
    <citation type="submission" date="2019-06" db="EMBL/GenBank/DDBJ databases">
        <authorList>
            <consortium name="Pathogen Informatics"/>
        </authorList>
    </citation>
    <scope>NUCLEOTIDE SEQUENCE [LARGE SCALE GENOMIC DNA]</scope>
    <source>
        <strain evidence="2">VRES-hospital6495207</strain>
        <plasmid evidence="2">1</plasmid>
    </source>
</reference>
<evidence type="ECO:0000313" key="2">
    <source>
        <dbReference type="EMBL" id="VUD39853.1"/>
    </source>
</evidence>
<evidence type="ECO:0000313" key="1">
    <source>
        <dbReference type="EMBL" id="NGE89969.1"/>
    </source>
</evidence>
<proteinExistence type="predicted"/>
<dbReference type="EMBL" id="LR595878">
    <property type="protein sequence ID" value="VUD39853.1"/>
    <property type="molecule type" value="Genomic_DNA"/>
</dbReference>
<keyword evidence="2" id="KW-0614">Plasmid</keyword>
<name>A0A383GU72_ECOLX</name>
<dbReference type="AlphaFoldDB" id="A0A383GU72"/>